<name>A0ABM5SIR4_9GAMM</name>
<accession>A0ABM5SIR4</accession>
<evidence type="ECO:0000313" key="3">
    <source>
        <dbReference type="Proteomes" id="UP000031883"/>
    </source>
</evidence>
<keyword evidence="1" id="KW-0812">Transmembrane</keyword>
<sequence length="71" mass="7843">MLHEIVFGIGVSVFAHGLVVPLLGLSGWLWVAGPEALISEFFGTVFWILSIEAIRQNLRYTLTKGPDAERC</sequence>
<proteinExistence type="predicted"/>
<reference evidence="2 3" key="1">
    <citation type="journal article" date="2015" name="Genome Announc.">
        <title>Thirty-Two Complete Genome Assemblies of Nine Yersinia Species, Including Y. pestis, Y. pseudotuberculosis, and Y. enterocolitica.</title>
        <authorList>
            <person name="Johnson S.L."/>
            <person name="Daligault H.E."/>
            <person name="Davenport K.W."/>
            <person name="Jaissle J."/>
            <person name="Frey K.G."/>
            <person name="Ladner J.T."/>
            <person name="Broomall S.M."/>
            <person name="Bishop-Lilly K.A."/>
            <person name="Bruce D.C."/>
            <person name="Coyne S.R."/>
            <person name="Gibbons H.S."/>
            <person name="Lo C.C."/>
            <person name="Munk A.C."/>
            <person name="Rosenzweig C.N."/>
            <person name="Koroleva G.I."/>
            <person name="Palacios G.F."/>
            <person name="Redden C.L."/>
            <person name="Xu Y."/>
            <person name="Minogue T.D."/>
            <person name="Chain P.S."/>
        </authorList>
    </citation>
    <scope>NUCLEOTIDE SEQUENCE [LARGE SCALE GENOMIC DNA]</scope>
    <source>
        <strain evidence="2 3">Y231</strain>
    </source>
</reference>
<evidence type="ECO:0000256" key="1">
    <source>
        <dbReference type="SAM" id="Phobius"/>
    </source>
</evidence>
<keyword evidence="3" id="KW-1185">Reference proteome</keyword>
<organism evidence="2 3">
    <name type="scientific">Yersinia rochesterensis</name>
    <dbReference type="NCBI Taxonomy" id="1604335"/>
    <lineage>
        <taxon>Bacteria</taxon>
        <taxon>Pseudomonadati</taxon>
        <taxon>Pseudomonadota</taxon>
        <taxon>Gammaproteobacteria</taxon>
        <taxon>Enterobacterales</taxon>
        <taxon>Yersiniaceae</taxon>
        <taxon>Yersinia</taxon>
    </lineage>
</organism>
<gene>
    <name evidence="2" type="ORF">CH54_3302</name>
</gene>
<feature type="transmembrane region" description="Helical" evidence="1">
    <location>
        <begin position="36"/>
        <end position="54"/>
    </location>
</feature>
<evidence type="ECO:0000313" key="2">
    <source>
        <dbReference type="EMBL" id="AJJ34358.1"/>
    </source>
</evidence>
<keyword evidence="1" id="KW-1133">Transmembrane helix</keyword>
<dbReference type="Proteomes" id="UP000031883">
    <property type="component" value="Chromosome"/>
</dbReference>
<dbReference type="EMBL" id="CP009997">
    <property type="protein sequence ID" value="AJJ34358.1"/>
    <property type="molecule type" value="Genomic_DNA"/>
</dbReference>
<protein>
    <submittedName>
        <fullName evidence="2">Uncharacterized protein</fullName>
    </submittedName>
</protein>
<feature type="transmembrane region" description="Helical" evidence="1">
    <location>
        <begin position="7"/>
        <end position="30"/>
    </location>
</feature>
<keyword evidence="1" id="KW-0472">Membrane</keyword>